<evidence type="ECO:0000313" key="1">
    <source>
        <dbReference type="EnsemblProtists" id="HpaP800587"/>
    </source>
</evidence>
<reference evidence="2" key="1">
    <citation type="journal article" date="2010" name="Science">
        <title>Signatures of adaptation to obligate biotrophy in the Hyaloperonospora arabidopsidis genome.</title>
        <authorList>
            <person name="Baxter L."/>
            <person name="Tripathy S."/>
            <person name="Ishaque N."/>
            <person name="Boot N."/>
            <person name="Cabral A."/>
            <person name="Kemen E."/>
            <person name="Thines M."/>
            <person name="Ah-Fong A."/>
            <person name="Anderson R."/>
            <person name="Badejoko W."/>
            <person name="Bittner-Eddy P."/>
            <person name="Boore J.L."/>
            <person name="Chibucos M.C."/>
            <person name="Coates M."/>
            <person name="Dehal P."/>
            <person name="Delehaunty K."/>
            <person name="Dong S."/>
            <person name="Downton P."/>
            <person name="Dumas B."/>
            <person name="Fabro G."/>
            <person name="Fronick C."/>
            <person name="Fuerstenberg S.I."/>
            <person name="Fulton L."/>
            <person name="Gaulin E."/>
            <person name="Govers F."/>
            <person name="Hughes L."/>
            <person name="Humphray S."/>
            <person name="Jiang R.H."/>
            <person name="Judelson H."/>
            <person name="Kamoun S."/>
            <person name="Kyung K."/>
            <person name="Meijer H."/>
            <person name="Minx P."/>
            <person name="Morris P."/>
            <person name="Nelson J."/>
            <person name="Phuntumart V."/>
            <person name="Qutob D."/>
            <person name="Rehmany A."/>
            <person name="Rougon-Cardoso A."/>
            <person name="Ryden P."/>
            <person name="Torto-Alalibo T."/>
            <person name="Studholme D."/>
            <person name="Wang Y."/>
            <person name="Win J."/>
            <person name="Wood J."/>
            <person name="Clifton S.W."/>
            <person name="Rogers J."/>
            <person name="Van den Ackerveken G."/>
            <person name="Jones J.D."/>
            <person name="McDowell J.M."/>
            <person name="Beynon J."/>
            <person name="Tyler B.M."/>
        </authorList>
    </citation>
    <scope>NUCLEOTIDE SEQUENCE [LARGE SCALE GENOMIC DNA]</scope>
    <source>
        <strain evidence="2">Emoy2</strain>
    </source>
</reference>
<dbReference type="AlphaFoldDB" id="M4B2T9"/>
<proteinExistence type="predicted"/>
<sequence>MRRFTVISKLSKSLACESKRAFDVFARVGAVRRIHVFLETAKNAAGAADRFQQIRAALIGCVWLLHGQLSQRVVDVKFRGLLPRVTGHEPKN</sequence>
<dbReference type="VEuPathDB" id="FungiDB:HpaG800587"/>
<dbReference type="EMBL" id="JH598094">
    <property type="status" value="NOT_ANNOTATED_CDS"/>
    <property type="molecule type" value="Genomic_DNA"/>
</dbReference>
<reference evidence="1" key="2">
    <citation type="submission" date="2015-06" db="UniProtKB">
        <authorList>
            <consortium name="EnsemblProtists"/>
        </authorList>
    </citation>
    <scope>IDENTIFICATION</scope>
    <source>
        <strain evidence="1">Emoy2</strain>
    </source>
</reference>
<dbReference type="Proteomes" id="UP000011713">
    <property type="component" value="Unassembled WGS sequence"/>
</dbReference>
<protein>
    <submittedName>
        <fullName evidence="1">Uncharacterized protein</fullName>
    </submittedName>
</protein>
<organism evidence="1 2">
    <name type="scientific">Hyaloperonospora arabidopsidis (strain Emoy2)</name>
    <name type="common">Downy mildew agent</name>
    <name type="synonym">Peronospora arabidopsidis</name>
    <dbReference type="NCBI Taxonomy" id="559515"/>
    <lineage>
        <taxon>Eukaryota</taxon>
        <taxon>Sar</taxon>
        <taxon>Stramenopiles</taxon>
        <taxon>Oomycota</taxon>
        <taxon>Peronosporomycetes</taxon>
        <taxon>Peronosporales</taxon>
        <taxon>Peronosporaceae</taxon>
        <taxon>Hyaloperonospora</taxon>
    </lineage>
</organism>
<keyword evidence="2" id="KW-1185">Reference proteome</keyword>
<dbReference type="EnsemblProtists" id="HpaT800587">
    <property type="protein sequence ID" value="HpaP800587"/>
    <property type="gene ID" value="HpaG800587"/>
</dbReference>
<dbReference type="HOGENOM" id="CLU_2417885_0_0_1"/>
<evidence type="ECO:0000313" key="2">
    <source>
        <dbReference type="Proteomes" id="UP000011713"/>
    </source>
</evidence>
<name>M4B2T9_HYAAE</name>
<dbReference type="InParanoid" id="M4B2T9"/>
<accession>M4B2T9</accession>